<dbReference type="PROSITE" id="PS51857">
    <property type="entry name" value="CSD_2"/>
    <property type="match status" value="1"/>
</dbReference>
<dbReference type="AlphaFoldDB" id="A0A8H7QMS7"/>
<dbReference type="InterPro" id="IPR050181">
    <property type="entry name" value="Cold_shock_domain"/>
</dbReference>
<feature type="compositionally biased region" description="Low complexity" evidence="1">
    <location>
        <begin position="151"/>
        <end position="173"/>
    </location>
</feature>
<dbReference type="SMART" id="SM00357">
    <property type="entry name" value="CSP"/>
    <property type="match status" value="1"/>
</dbReference>
<feature type="compositionally biased region" description="Basic and acidic residues" evidence="1">
    <location>
        <begin position="177"/>
        <end position="186"/>
    </location>
</feature>
<dbReference type="InterPro" id="IPR012340">
    <property type="entry name" value="NA-bd_OB-fold"/>
</dbReference>
<feature type="non-terminal residue" evidence="3">
    <location>
        <position position="1"/>
    </location>
</feature>
<dbReference type="InterPro" id="IPR002059">
    <property type="entry name" value="CSP_DNA-bd"/>
</dbReference>
<feature type="domain" description="CSD" evidence="2">
    <location>
        <begin position="35"/>
        <end position="132"/>
    </location>
</feature>
<dbReference type="InterPro" id="IPR011129">
    <property type="entry name" value="CSD"/>
</dbReference>
<protein>
    <recommendedName>
        <fullName evidence="2">CSD domain-containing protein</fullName>
    </recommendedName>
</protein>
<reference evidence="3" key="1">
    <citation type="submission" date="2020-12" db="EMBL/GenBank/DDBJ databases">
        <title>Metabolic potential, ecology and presence of endohyphal bacteria is reflected in genomic diversity of Mucoromycotina.</title>
        <authorList>
            <person name="Muszewska A."/>
            <person name="Okrasinska A."/>
            <person name="Steczkiewicz K."/>
            <person name="Drgas O."/>
            <person name="Orlowska M."/>
            <person name="Perlinska-Lenart U."/>
            <person name="Aleksandrzak-Piekarczyk T."/>
            <person name="Szatraj K."/>
            <person name="Zielenkiewicz U."/>
            <person name="Pilsyk S."/>
            <person name="Malc E."/>
            <person name="Mieczkowski P."/>
            <person name="Kruszewska J.S."/>
            <person name="Biernat P."/>
            <person name="Pawlowska J."/>
        </authorList>
    </citation>
    <scope>NUCLEOTIDE SEQUENCE</scope>
    <source>
        <strain evidence="3">CBS 226.32</strain>
    </source>
</reference>
<proteinExistence type="predicted"/>
<sequence>MFQYQQQYEHLPPTTALFHPPQPIPPAIFYRRHCRRTGKVKFFNVAKGYGFIIPNQSQQQQEQQPELKSYKKQSSSSPLLENKYNRIEEVFVHHTSILSLNKGYLATLNKGEEVEYELHDGPKGIYALYVTGLHGRYLDCVKYTIDYQSNNNSNTSNAIATTTSSSSSTTTTTQQHESTEYHHHISELTNSFPPLPPTALPPGGGGNYHMPSIYNHHHHHQQQQQQQQQQQHF</sequence>
<evidence type="ECO:0000313" key="3">
    <source>
        <dbReference type="EMBL" id="KAG2195539.1"/>
    </source>
</evidence>
<dbReference type="OrthoDB" id="422005at2759"/>
<feature type="region of interest" description="Disordered" evidence="1">
    <location>
        <begin position="151"/>
        <end position="233"/>
    </location>
</feature>
<evidence type="ECO:0000259" key="2">
    <source>
        <dbReference type="PROSITE" id="PS51857"/>
    </source>
</evidence>
<dbReference type="PANTHER" id="PTHR11544">
    <property type="entry name" value="COLD SHOCK DOMAIN CONTAINING PROTEINS"/>
    <property type="match status" value="1"/>
</dbReference>
<gene>
    <name evidence="3" type="ORF">INT46_007239</name>
</gene>
<name>A0A8H7QMS7_9FUNG</name>
<evidence type="ECO:0000256" key="1">
    <source>
        <dbReference type="SAM" id="MobiDB-lite"/>
    </source>
</evidence>
<dbReference type="SUPFAM" id="SSF50249">
    <property type="entry name" value="Nucleic acid-binding proteins"/>
    <property type="match status" value="1"/>
</dbReference>
<dbReference type="GO" id="GO:0003676">
    <property type="term" value="F:nucleic acid binding"/>
    <property type="evidence" value="ECO:0007669"/>
    <property type="project" value="InterPro"/>
</dbReference>
<dbReference type="Gene3D" id="2.40.50.140">
    <property type="entry name" value="Nucleic acid-binding proteins"/>
    <property type="match status" value="1"/>
</dbReference>
<comment type="caution">
    <text evidence="3">The sequence shown here is derived from an EMBL/GenBank/DDBJ whole genome shotgun (WGS) entry which is preliminary data.</text>
</comment>
<accession>A0A8H7QMS7</accession>
<feature type="compositionally biased region" description="Low complexity" evidence="1">
    <location>
        <begin position="222"/>
        <end position="233"/>
    </location>
</feature>
<organism evidence="3 4">
    <name type="scientific">Mucor plumbeus</name>
    <dbReference type="NCBI Taxonomy" id="97098"/>
    <lineage>
        <taxon>Eukaryota</taxon>
        <taxon>Fungi</taxon>
        <taxon>Fungi incertae sedis</taxon>
        <taxon>Mucoromycota</taxon>
        <taxon>Mucoromycotina</taxon>
        <taxon>Mucoromycetes</taxon>
        <taxon>Mucorales</taxon>
        <taxon>Mucorineae</taxon>
        <taxon>Mucoraceae</taxon>
        <taxon>Mucor</taxon>
    </lineage>
</organism>
<evidence type="ECO:0000313" key="4">
    <source>
        <dbReference type="Proteomes" id="UP000650833"/>
    </source>
</evidence>
<dbReference type="EMBL" id="JAEPRC010000521">
    <property type="protein sequence ID" value="KAG2195539.1"/>
    <property type="molecule type" value="Genomic_DNA"/>
</dbReference>
<keyword evidence="4" id="KW-1185">Reference proteome</keyword>
<dbReference type="Proteomes" id="UP000650833">
    <property type="component" value="Unassembled WGS sequence"/>
</dbReference>